<gene>
    <name evidence="2" type="ORF">FHS11_000884</name>
</gene>
<dbReference type="Proteomes" id="UP000539265">
    <property type="component" value="Unassembled WGS sequence"/>
</dbReference>
<reference evidence="2" key="1">
    <citation type="submission" date="2020-08" db="EMBL/GenBank/DDBJ databases">
        <title>Genomic Encyclopedia of Type Strains, Phase III (KMG-III): the genomes of soil and plant-associated and newly described type strains.</title>
        <authorList>
            <person name="Whitman W."/>
        </authorList>
    </citation>
    <scope>NUCLEOTIDE SEQUENCE [LARGE SCALE GENOMIC DNA]</scope>
    <source>
        <strain evidence="2">CECT 8628</strain>
    </source>
</reference>
<dbReference type="Pfam" id="PF03167">
    <property type="entry name" value="UDG"/>
    <property type="match status" value="1"/>
</dbReference>
<organism evidence="2 3">
    <name type="scientific">Mucilaginibacter gotjawali</name>
    <dbReference type="NCBI Taxonomy" id="1550579"/>
    <lineage>
        <taxon>Bacteria</taxon>
        <taxon>Pseudomonadati</taxon>
        <taxon>Bacteroidota</taxon>
        <taxon>Sphingobacteriia</taxon>
        <taxon>Sphingobacteriales</taxon>
        <taxon>Sphingobacteriaceae</taxon>
        <taxon>Mucilaginibacter</taxon>
    </lineage>
</organism>
<protein>
    <recommendedName>
        <fullName evidence="1">Uracil-DNA glycosylase-like domain-containing protein</fullName>
    </recommendedName>
</protein>
<dbReference type="SUPFAM" id="SSF52141">
    <property type="entry name" value="Uracil-DNA glycosylase-like"/>
    <property type="match status" value="1"/>
</dbReference>
<dbReference type="RefSeq" id="WP_096356893.1">
    <property type="nucleotide sequence ID" value="NZ_AP017313.1"/>
</dbReference>
<name>A0A839SAT2_9SPHI</name>
<evidence type="ECO:0000313" key="2">
    <source>
        <dbReference type="EMBL" id="MBB3054474.1"/>
    </source>
</evidence>
<dbReference type="AlphaFoldDB" id="A0A839SAT2"/>
<proteinExistence type="predicted"/>
<dbReference type="CDD" id="cd19375">
    <property type="entry name" value="UDG-F3-like_SMUG2"/>
    <property type="match status" value="1"/>
</dbReference>
<dbReference type="InterPro" id="IPR036895">
    <property type="entry name" value="Uracil-DNA_glycosylase-like_sf"/>
</dbReference>
<comment type="caution">
    <text evidence="2">The sequence shown here is derived from an EMBL/GenBank/DDBJ whole genome shotgun (WGS) entry which is preliminary data.</text>
</comment>
<sequence>MTFADKVILFNRNLEYTGPALPEGIRIMNPFKEFAQTMQIADAFYHKYYNDYNTRHLILGINPGRFGGGLTGIPFTDPKRLVSECHIDYKGKPTHEPSSVFVYDMINAFGGPEAFYKKFYINSLFPLGFTKVEANGKEKNYNYYDSKELSKAVTEPIVDNIRKQIALDVKTDVCFCFGTGKNEQFLSRINQENHFFKKIVALEHPRFIMQYKTLSKQFYIHKYLEAFNNCE</sequence>
<dbReference type="OrthoDB" id="7107805at2"/>
<evidence type="ECO:0000313" key="3">
    <source>
        <dbReference type="Proteomes" id="UP000539265"/>
    </source>
</evidence>
<evidence type="ECO:0000259" key="1">
    <source>
        <dbReference type="Pfam" id="PF03167"/>
    </source>
</evidence>
<accession>A0A839SAT2</accession>
<dbReference type="InterPro" id="IPR005122">
    <property type="entry name" value="Uracil-DNA_glycosylase-like"/>
</dbReference>
<feature type="domain" description="Uracil-DNA glycosylase-like" evidence="1">
    <location>
        <begin position="46"/>
        <end position="227"/>
    </location>
</feature>
<keyword evidence="3" id="KW-1185">Reference proteome</keyword>
<dbReference type="EMBL" id="JACHWX010000002">
    <property type="protein sequence ID" value="MBB3054474.1"/>
    <property type="molecule type" value="Genomic_DNA"/>
</dbReference>
<dbReference type="Gene3D" id="3.40.470.10">
    <property type="entry name" value="Uracil-DNA glycosylase-like domain"/>
    <property type="match status" value="1"/>
</dbReference>
<dbReference type="InterPro" id="IPR032579">
    <property type="entry name" value="Phe_SMUG2-like"/>
</dbReference>